<accession>A0A7C1G5S7</accession>
<feature type="transmembrane region" description="Helical" evidence="7">
    <location>
        <begin position="9"/>
        <end position="29"/>
    </location>
</feature>
<evidence type="ECO:0000256" key="4">
    <source>
        <dbReference type="ARBA" id="ARBA00022692"/>
    </source>
</evidence>
<feature type="transmembrane region" description="Helical" evidence="7">
    <location>
        <begin position="277"/>
        <end position="303"/>
    </location>
</feature>
<evidence type="ECO:0000256" key="1">
    <source>
        <dbReference type="ARBA" id="ARBA00004651"/>
    </source>
</evidence>
<dbReference type="InterPro" id="IPR035906">
    <property type="entry name" value="MetI-like_sf"/>
</dbReference>
<comment type="subcellular location">
    <subcellularLocation>
        <location evidence="1 7">Cell membrane</location>
        <topology evidence="1 7">Multi-pass membrane protein</topology>
    </subcellularLocation>
</comment>
<dbReference type="PANTHER" id="PTHR43163:SF6">
    <property type="entry name" value="DIPEPTIDE TRANSPORT SYSTEM PERMEASE PROTEIN DPPB-RELATED"/>
    <property type="match status" value="1"/>
</dbReference>
<dbReference type="GO" id="GO:0055085">
    <property type="term" value="P:transmembrane transport"/>
    <property type="evidence" value="ECO:0007669"/>
    <property type="project" value="InterPro"/>
</dbReference>
<dbReference type="PANTHER" id="PTHR43163">
    <property type="entry name" value="DIPEPTIDE TRANSPORT SYSTEM PERMEASE PROTEIN DPPB-RELATED"/>
    <property type="match status" value="1"/>
</dbReference>
<evidence type="ECO:0000256" key="7">
    <source>
        <dbReference type="RuleBase" id="RU363032"/>
    </source>
</evidence>
<dbReference type="PROSITE" id="PS50928">
    <property type="entry name" value="ABC_TM1"/>
    <property type="match status" value="1"/>
</dbReference>
<evidence type="ECO:0000256" key="3">
    <source>
        <dbReference type="ARBA" id="ARBA00022475"/>
    </source>
</evidence>
<evidence type="ECO:0000256" key="6">
    <source>
        <dbReference type="ARBA" id="ARBA00023136"/>
    </source>
</evidence>
<dbReference type="InterPro" id="IPR000515">
    <property type="entry name" value="MetI-like"/>
</dbReference>
<dbReference type="AlphaFoldDB" id="A0A7C1G5S7"/>
<dbReference type="EMBL" id="DSJL01000011">
    <property type="protein sequence ID" value="HEF65521.1"/>
    <property type="molecule type" value="Genomic_DNA"/>
</dbReference>
<dbReference type="Pfam" id="PF00528">
    <property type="entry name" value="BPD_transp_1"/>
    <property type="match status" value="1"/>
</dbReference>
<comment type="similarity">
    <text evidence="7">Belongs to the binding-protein-dependent transport system permease family.</text>
</comment>
<feature type="transmembrane region" description="Helical" evidence="7">
    <location>
        <begin position="232"/>
        <end position="253"/>
    </location>
</feature>
<feature type="transmembrane region" description="Helical" evidence="7">
    <location>
        <begin position="137"/>
        <end position="165"/>
    </location>
</feature>
<dbReference type="Pfam" id="PF19300">
    <property type="entry name" value="BPD_transp_1_N"/>
    <property type="match status" value="1"/>
</dbReference>
<keyword evidence="2 7" id="KW-0813">Transport</keyword>
<dbReference type="GO" id="GO:0005886">
    <property type="term" value="C:plasma membrane"/>
    <property type="evidence" value="ECO:0007669"/>
    <property type="project" value="UniProtKB-SubCell"/>
</dbReference>
<dbReference type="CDD" id="cd06261">
    <property type="entry name" value="TM_PBP2"/>
    <property type="match status" value="1"/>
</dbReference>
<reference evidence="8" key="1">
    <citation type="journal article" date="2020" name="mSystems">
        <title>Genome- and Community-Level Interaction Insights into Carbon Utilization and Element Cycling Functions of Hydrothermarchaeota in Hydrothermal Sediment.</title>
        <authorList>
            <person name="Zhou Z."/>
            <person name="Liu Y."/>
            <person name="Xu W."/>
            <person name="Pan J."/>
            <person name="Luo Z.H."/>
            <person name="Li M."/>
        </authorList>
    </citation>
    <scope>NUCLEOTIDE SEQUENCE [LARGE SCALE GENOMIC DNA]</scope>
    <source>
        <strain evidence="8">SpSt-222</strain>
    </source>
</reference>
<organism evidence="8">
    <name type="scientific">Thermomicrobium roseum</name>
    <dbReference type="NCBI Taxonomy" id="500"/>
    <lineage>
        <taxon>Bacteria</taxon>
        <taxon>Pseudomonadati</taxon>
        <taxon>Thermomicrobiota</taxon>
        <taxon>Thermomicrobia</taxon>
        <taxon>Thermomicrobiales</taxon>
        <taxon>Thermomicrobiaceae</taxon>
        <taxon>Thermomicrobium</taxon>
    </lineage>
</organism>
<evidence type="ECO:0000256" key="2">
    <source>
        <dbReference type="ARBA" id="ARBA00022448"/>
    </source>
</evidence>
<proteinExistence type="inferred from homology"/>
<keyword evidence="6 7" id="KW-0472">Membrane</keyword>
<feature type="transmembrane region" description="Helical" evidence="7">
    <location>
        <begin position="177"/>
        <end position="196"/>
    </location>
</feature>
<evidence type="ECO:0000313" key="8">
    <source>
        <dbReference type="EMBL" id="HEF65521.1"/>
    </source>
</evidence>
<comment type="caution">
    <text evidence="8">The sequence shown here is derived from an EMBL/GenBank/DDBJ whole genome shotgun (WGS) entry which is preliminary data.</text>
</comment>
<evidence type="ECO:0000256" key="5">
    <source>
        <dbReference type="ARBA" id="ARBA00022989"/>
    </source>
</evidence>
<protein>
    <submittedName>
        <fullName evidence="8">ABC transporter permease</fullName>
    </submittedName>
</protein>
<keyword evidence="3" id="KW-1003">Cell membrane</keyword>
<feature type="transmembrane region" description="Helical" evidence="7">
    <location>
        <begin position="100"/>
        <end position="125"/>
    </location>
</feature>
<dbReference type="InterPro" id="IPR045621">
    <property type="entry name" value="BPD_transp_1_N"/>
</dbReference>
<dbReference type="SUPFAM" id="SSF161098">
    <property type="entry name" value="MetI-like"/>
    <property type="match status" value="1"/>
</dbReference>
<dbReference type="Gene3D" id="1.10.3720.10">
    <property type="entry name" value="MetI-like"/>
    <property type="match status" value="1"/>
</dbReference>
<sequence>MAQYIARRLLMVIPTLIAISLITFIIMHATPGSPLQPRAPQANPLPPAAQEALARKYGLDKPLWQQYLTYLRHIFTLDFGYSYQYQTREVRDIMASTLPISLHLGIMAMALAILVGIPLGVIAAINQNGPVDYLCSFIATLGVAVPNFILALFLIVLLVLLIPVIPRTGGWDSPIDWVLPTIALALGPIGIIARYTRASMVEVLRQDFIRTAYAKGLSDRQVIVRHVLKNGLIPPITILGPMFAAIGTGSPFVEKIFRVPGMGRFFVDSLIARDYPMIMAVILIYGAFLAIMNIIVDILYGIVDPRIRLA</sequence>
<keyword evidence="5 7" id="KW-1133">Transmembrane helix</keyword>
<keyword evidence="4 7" id="KW-0812">Transmembrane</keyword>
<gene>
    <name evidence="8" type="ORF">ENP47_07995</name>
</gene>
<name>A0A7C1G5S7_THERO</name>